<dbReference type="InterPro" id="IPR011330">
    <property type="entry name" value="Glyco_hydro/deAcase_b/a-brl"/>
</dbReference>
<evidence type="ECO:0000313" key="1">
    <source>
        <dbReference type="EMBL" id="MCL6273212.1"/>
    </source>
</evidence>
<comment type="caution">
    <text evidence="1">The sequence shown here is derived from an EMBL/GenBank/DDBJ whole genome shotgun (WGS) entry which is preliminary data.</text>
</comment>
<dbReference type="NCBIfam" id="NF003814">
    <property type="entry name" value="PRK05406.1-3"/>
    <property type="match status" value="1"/>
</dbReference>
<evidence type="ECO:0000313" key="2">
    <source>
        <dbReference type="Proteomes" id="UP001203607"/>
    </source>
</evidence>
<dbReference type="NCBIfam" id="NF003816">
    <property type="entry name" value="PRK05406.1-5"/>
    <property type="match status" value="1"/>
</dbReference>
<proteinExistence type="predicted"/>
<protein>
    <submittedName>
        <fullName evidence="1">5-oxoprolinase subunit PxpA</fullName>
        <ecNumber evidence="1">3.5.2.9</ecNumber>
    </submittedName>
</protein>
<reference evidence="1 2" key="1">
    <citation type="submission" date="2022-05" db="EMBL/GenBank/DDBJ databases">
        <authorList>
            <person name="Park J.-S."/>
        </authorList>
    </citation>
    <scope>NUCLEOTIDE SEQUENCE [LARGE SCALE GENOMIC DNA]</scope>
    <source>
        <strain evidence="1 2">2012CJ35-5</strain>
    </source>
</reference>
<dbReference type="Gene3D" id="3.20.20.370">
    <property type="entry name" value="Glycoside hydrolase/deacetylase"/>
    <property type="match status" value="1"/>
</dbReference>
<gene>
    <name evidence="1" type="primary">pxpA</name>
    <name evidence="1" type="ORF">M3P19_04285</name>
</gene>
<dbReference type="EC" id="3.5.2.9" evidence="1"/>
<dbReference type="InterPro" id="IPR005501">
    <property type="entry name" value="LamB/YcsF/PxpA-like"/>
</dbReference>
<dbReference type="GO" id="GO:0017168">
    <property type="term" value="F:5-oxoprolinase (ATP-hydrolyzing) activity"/>
    <property type="evidence" value="ECO:0007669"/>
    <property type="project" value="UniProtKB-EC"/>
</dbReference>
<dbReference type="RefSeq" id="WP_249656393.1">
    <property type="nucleotide sequence ID" value="NZ_JAMFMA010000001.1"/>
</dbReference>
<sequence length="247" mass="27444">MENWKIDINCDVGEGVGNEAQLFPLISSCNVACGGHAGDTNSMLEIVQLAKKHKVKVGAHPSYPDKENFGRTVLDIPDHDLRESIKRQLEDFGSVLNQLGVHWHHIKAHGALYNETAKNTELAELLLETLKDIGEKVPLYVPYGSVIAKLAVENDFEIRYEAFGDRNYNADLSLVSRKLPNALIHKPQSVLEHVLPIIKSNKIVTSNGQVSPIEADTLCIHGDTPEAFEILTYLSKQLPKHQVTIIK</sequence>
<dbReference type="CDD" id="cd10801">
    <property type="entry name" value="LamB_YcsF_like_1"/>
    <property type="match status" value="1"/>
</dbReference>
<dbReference type="EMBL" id="JAMFMA010000001">
    <property type="protein sequence ID" value="MCL6273212.1"/>
    <property type="molecule type" value="Genomic_DNA"/>
</dbReference>
<keyword evidence="2" id="KW-1185">Reference proteome</keyword>
<dbReference type="Proteomes" id="UP001203607">
    <property type="component" value="Unassembled WGS sequence"/>
</dbReference>
<dbReference type="Pfam" id="PF03746">
    <property type="entry name" value="LamB_YcsF"/>
    <property type="match status" value="1"/>
</dbReference>
<dbReference type="PANTHER" id="PTHR30292:SF0">
    <property type="entry name" value="5-OXOPROLINASE SUBUNIT A"/>
    <property type="match status" value="1"/>
</dbReference>
<keyword evidence="1" id="KW-0378">Hydrolase</keyword>
<name>A0ABT0PP92_9FLAO</name>
<dbReference type="SUPFAM" id="SSF88713">
    <property type="entry name" value="Glycoside hydrolase/deacetylase"/>
    <property type="match status" value="1"/>
</dbReference>
<accession>A0ABT0PP92</accession>
<organism evidence="1 2">
    <name type="scientific">Flagellimonas spongiicola</name>
    <dbReference type="NCBI Taxonomy" id="2942208"/>
    <lineage>
        <taxon>Bacteria</taxon>
        <taxon>Pseudomonadati</taxon>
        <taxon>Bacteroidota</taxon>
        <taxon>Flavobacteriia</taxon>
        <taxon>Flavobacteriales</taxon>
        <taxon>Flavobacteriaceae</taxon>
        <taxon>Flagellimonas</taxon>
    </lineage>
</organism>
<dbReference type="PANTHER" id="PTHR30292">
    <property type="entry name" value="UNCHARACTERIZED PROTEIN YBGL-RELATED"/>
    <property type="match status" value="1"/>
</dbReference>